<dbReference type="HOGENOM" id="CLU_359757_0_0_10"/>
<evidence type="ECO:0008006" key="3">
    <source>
        <dbReference type="Google" id="ProtNLM"/>
    </source>
</evidence>
<dbReference type="STRING" id="883158.HMPREF9140_01553"/>
<dbReference type="EMBL" id="AGWK01000042">
    <property type="protein sequence ID" value="EHO68513.1"/>
    <property type="molecule type" value="Genomic_DNA"/>
</dbReference>
<reference evidence="1 2" key="1">
    <citation type="submission" date="2011-12" db="EMBL/GenBank/DDBJ databases">
        <title>The Genome Sequence of Prevotella micans F0438.</title>
        <authorList>
            <consortium name="The Broad Institute Genome Sequencing Platform"/>
            <person name="Earl A."/>
            <person name="Ward D."/>
            <person name="Feldgarden M."/>
            <person name="Gevers D."/>
            <person name="Izard J."/>
            <person name="Baranova O.V."/>
            <person name="Blanton J.M."/>
            <person name="Wade W.G."/>
            <person name="Dewhirst F.E."/>
            <person name="Young S.K."/>
            <person name="Zeng Q."/>
            <person name="Gargeya S."/>
            <person name="Fitzgerald M."/>
            <person name="Haas B."/>
            <person name="Abouelleil A."/>
            <person name="Alvarado L."/>
            <person name="Arachchi H.M."/>
            <person name="Berlin A."/>
            <person name="Chapman S.B."/>
            <person name="Gearin G."/>
            <person name="Goldberg J."/>
            <person name="Griggs A."/>
            <person name="Gujja S."/>
            <person name="Hansen M."/>
            <person name="Heiman D."/>
            <person name="Howarth C."/>
            <person name="Larimer J."/>
            <person name="Lui A."/>
            <person name="MacDonald P.J.P."/>
            <person name="McCowen C."/>
            <person name="Montmayeur A."/>
            <person name="Murphy C."/>
            <person name="Neiman D."/>
            <person name="Pearson M."/>
            <person name="Priest M."/>
            <person name="Roberts A."/>
            <person name="Saif S."/>
            <person name="Shea T."/>
            <person name="Sisk P."/>
            <person name="Stolte C."/>
            <person name="Sykes S."/>
            <person name="Wortman J."/>
            <person name="Nusbaum C."/>
            <person name="Birren B."/>
        </authorList>
    </citation>
    <scope>NUCLEOTIDE SEQUENCE [LARGE SCALE GENOMIC DNA]</scope>
    <source>
        <strain evidence="1 2">F0438</strain>
    </source>
</reference>
<keyword evidence="2" id="KW-1185">Reference proteome</keyword>
<sequence length="778" mass="92796">MNTLEDVLESIDNPIDLLKIRGFGKKSYSEMLNVINNVQEELTNLKHTDKEAFLNSLGEEMKNIITKAYNDTLAGNDCIYSYLRTLYPQPINLHEFVMTNSERLLDIADGYTLEENLRIRYAYRNYIYDVKRGMEQVQKTNRKTYRIYKQRLQLMEKKMSEFSYEQRAMHFLSPTASQYVEKVYQNMCESKMNIRTKNFKNTFLPHFLDLLKYADKPLETYREICPRQKMKKTLTEVFRFNQEFREFFDNVFSFTDEEIREESIKNSYPYLKTAQYHTVFDYMRKHNSLPLFYIMLQGLRSSEMRSDQIYSMLHGISGRFWTLHEIANKVGLTVERVRQISMGTINIQTTEIASNEDWKQYANLFEHAYICPQTEEYIKVNEEEKLDISFNTFAYILALVGDFRVEEVDKHAVLINKNKLGEFKFKDCIDTLQSFVNTKYSKDKYIPIDNVLFTVPEDKREQVRGLIEYIAAEIYNVETTPDKQLFIPQNYIDTPQEVYEILTKHGKPMHVKDIFREFKAKYPNHKYKEALQIKPSLYANEHIKAVGKSSKYALDTWEGVYFGSIRDLLVDLLSKSDEPLHIDTLFKEVVKHYPETNKSSVFSTMFDINRQRFVAFERGYFGLSSKKYSDKYKKTNGSRRSKFEDRLNALIQFVEENRRFPTYNGSNEEASLQRWTYNIRNNIIEIDEKRRQIFNATIERFEKLGYPRTMQEYEFQTKCKEVETYIVNHHNLPNHKNTPKLYTWFHRSYANHKNFTDKRRRYMEELIAYISSVGLNLD</sequence>
<protein>
    <recommendedName>
        <fullName evidence="3">RNA polymerase sigma-70 region 4 domain-containing protein</fullName>
    </recommendedName>
</protein>
<dbReference type="AlphaFoldDB" id="H1Q3R5"/>
<dbReference type="PATRIC" id="fig|883158.3.peg.1552"/>
<evidence type="ECO:0000313" key="1">
    <source>
        <dbReference type="EMBL" id="EHO68513.1"/>
    </source>
</evidence>
<organism evidence="1 2">
    <name type="scientific">Prevotella micans F0438</name>
    <dbReference type="NCBI Taxonomy" id="883158"/>
    <lineage>
        <taxon>Bacteria</taxon>
        <taxon>Pseudomonadati</taxon>
        <taxon>Bacteroidota</taxon>
        <taxon>Bacteroidia</taxon>
        <taxon>Bacteroidales</taxon>
        <taxon>Prevotellaceae</taxon>
        <taxon>Prevotella</taxon>
    </lineage>
</organism>
<evidence type="ECO:0000313" key="2">
    <source>
        <dbReference type="Proteomes" id="UP000016023"/>
    </source>
</evidence>
<dbReference type="Proteomes" id="UP000016023">
    <property type="component" value="Unassembled WGS sequence"/>
</dbReference>
<accession>H1Q3R5</accession>
<name>H1Q3R5_9BACT</name>
<gene>
    <name evidence="1" type="ORF">HMPREF9140_01553</name>
</gene>
<proteinExistence type="predicted"/>
<comment type="caution">
    <text evidence="1">The sequence shown here is derived from an EMBL/GenBank/DDBJ whole genome shotgun (WGS) entry which is preliminary data.</text>
</comment>